<comment type="caution">
    <text evidence="7">The sequence shown here is derived from an EMBL/GenBank/DDBJ whole genome shotgun (WGS) entry which is preliminary data.</text>
</comment>
<dbReference type="PRINTS" id="PR00420">
    <property type="entry name" value="RNGMNOXGNASE"/>
</dbReference>
<dbReference type="GO" id="GO:0071949">
    <property type="term" value="F:FAD binding"/>
    <property type="evidence" value="ECO:0007669"/>
    <property type="project" value="InterPro"/>
</dbReference>
<keyword evidence="5" id="KW-0812">Transmembrane</keyword>
<sequence>MSIDNLKIGVRMRVIIVGAGLGGLALARFLRRADIDVLVHERDEALEQRPQGARIHLDERGLGALHACLSASESRFLDATLGQPDEYVTILDESDLAIVKRRRSTGREGSPDAIRPGASASRRIVRRLLAHGVHDTIRFGTALTGYTEHAAGVTARFADGTVDEADLLVGADGIGSAVRRLRLPEATVNDSGLRLLQAKTPITRELIATGVIDRIEGSFTLTAIGDVQAIIGAVRFGEQPAAAAQRLVPGFDPGDLHDYVMWGLLLRRHQLGDLDRDFTRRSPASLSDHLRTVTATAHPVFRLLLDQAFPDQFFGLAMGTSREVPAWTPGRVTLLGDAIHAMLPTRASGANSALQDARRLADAILSVHPGGRAWEHAIGGYEHLLRRDGFQAVRASLNGVRELDEDHTAAVAPVDS</sequence>
<evidence type="ECO:0000313" key="7">
    <source>
        <dbReference type="EMBL" id="TDD34995.1"/>
    </source>
</evidence>
<feature type="domain" description="FAD-binding" evidence="6">
    <location>
        <begin position="322"/>
        <end position="383"/>
    </location>
</feature>
<dbReference type="Proteomes" id="UP000294947">
    <property type="component" value="Unassembled WGS sequence"/>
</dbReference>
<gene>
    <name evidence="7" type="ORF">E1288_43705</name>
</gene>
<dbReference type="GO" id="GO:0004497">
    <property type="term" value="F:monooxygenase activity"/>
    <property type="evidence" value="ECO:0007669"/>
    <property type="project" value="UniProtKB-KW"/>
</dbReference>
<keyword evidence="3" id="KW-0560">Oxidoreductase</keyword>
<keyword evidence="5" id="KW-1133">Transmembrane helix</keyword>
<dbReference type="PANTHER" id="PTHR47178:SF6">
    <property type="entry name" value="FAD-BINDING DOMAIN-CONTAINING PROTEIN"/>
    <property type="match status" value="1"/>
</dbReference>
<evidence type="ECO:0000259" key="6">
    <source>
        <dbReference type="Pfam" id="PF01494"/>
    </source>
</evidence>
<protein>
    <submittedName>
        <fullName evidence="7">FAD-dependent monooxygenase</fullName>
    </submittedName>
</protein>
<dbReference type="SUPFAM" id="SSF51905">
    <property type="entry name" value="FAD/NAD(P)-binding domain"/>
    <property type="match status" value="1"/>
</dbReference>
<evidence type="ECO:0000256" key="1">
    <source>
        <dbReference type="ARBA" id="ARBA00022630"/>
    </source>
</evidence>
<dbReference type="Pfam" id="PF01494">
    <property type="entry name" value="FAD_binding_3"/>
    <property type="match status" value="2"/>
</dbReference>
<keyword evidence="5" id="KW-0472">Membrane</keyword>
<dbReference type="Gene3D" id="3.50.50.60">
    <property type="entry name" value="FAD/NAD(P)-binding domain"/>
    <property type="match status" value="1"/>
</dbReference>
<keyword evidence="4 7" id="KW-0503">Monooxygenase</keyword>
<dbReference type="PANTHER" id="PTHR47178">
    <property type="entry name" value="MONOOXYGENASE, FAD-BINDING"/>
    <property type="match status" value="1"/>
</dbReference>
<dbReference type="InterPro" id="IPR002938">
    <property type="entry name" value="FAD-bd"/>
</dbReference>
<dbReference type="AlphaFoldDB" id="A0A4R4XUE9"/>
<organism evidence="7 8">
    <name type="scientific">Saccharopolyspora elongata</name>
    <dbReference type="NCBI Taxonomy" id="2530387"/>
    <lineage>
        <taxon>Bacteria</taxon>
        <taxon>Bacillati</taxon>
        <taxon>Actinomycetota</taxon>
        <taxon>Actinomycetes</taxon>
        <taxon>Pseudonocardiales</taxon>
        <taxon>Pseudonocardiaceae</taxon>
        <taxon>Saccharopolyspora</taxon>
    </lineage>
</organism>
<proteinExistence type="predicted"/>
<keyword evidence="2" id="KW-0274">FAD</keyword>
<feature type="transmembrane region" description="Helical" evidence="5">
    <location>
        <begin position="12"/>
        <end position="30"/>
    </location>
</feature>
<accession>A0A4R4XUE9</accession>
<evidence type="ECO:0000256" key="4">
    <source>
        <dbReference type="ARBA" id="ARBA00023033"/>
    </source>
</evidence>
<dbReference type="InterPro" id="IPR036188">
    <property type="entry name" value="FAD/NAD-bd_sf"/>
</dbReference>
<reference evidence="7 8" key="1">
    <citation type="submission" date="2019-03" db="EMBL/GenBank/DDBJ databases">
        <title>Draft genome sequences of novel Actinobacteria.</title>
        <authorList>
            <person name="Sahin N."/>
            <person name="Ay H."/>
            <person name="Saygin H."/>
        </authorList>
    </citation>
    <scope>NUCLEOTIDE SEQUENCE [LARGE SCALE GENOMIC DNA]</scope>
    <source>
        <strain evidence="7 8">7K502</strain>
    </source>
</reference>
<keyword evidence="8" id="KW-1185">Reference proteome</keyword>
<evidence type="ECO:0000256" key="2">
    <source>
        <dbReference type="ARBA" id="ARBA00022827"/>
    </source>
</evidence>
<keyword evidence="1" id="KW-0285">Flavoprotein</keyword>
<name>A0A4R4XUE9_9PSEU</name>
<evidence type="ECO:0000256" key="3">
    <source>
        <dbReference type="ARBA" id="ARBA00023002"/>
    </source>
</evidence>
<evidence type="ECO:0000313" key="8">
    <source>
        <dbReference type="Proteomes" id="UP000294947"/>
    </source>
</evidence>
<evidence type="ECO:0000256" key="5">
    <source>
        <dbReference type="SAM" id="Phobius"/>
    </source>
</evidence>
<dbReference type="OrthoDB" id="3322136at2"/>
<feature type="domain" description="FAD-binding" evidence="6">
    <location>
        <begin position="12"/>
        <end position="180"/>
    </location>
</feature>
<dbReference type="EMBL" id="SMKW01000133">
    <property type="protein sequence ID" value="TDD34995.1"/>
    <property type="molecule type" value="Genomic_DNA"/>
</dbReference>